<comment type="caution">
    <text evidence="2">The sequence shown here is derived from an EMBL/GenBank/DDBJ whole genome shotgun (WGS) entry which is preliminary data.</text>
</comment>
<gene>
    <name evidence="2" type="ORF">DFO70_102422</name>
</gene>
<dbReference type="Proteomes" id="UP000252731">
    <property type="component" value="Unassembled WGS sequence"/>
</dbReference>
<dbReference type="EMBL" id="QNSF01000002">
    <property type="protein sequence ID" value="RBP96095.1"/>
    <property type="molecule type" value="Genomic_DNA"/>
</dbReference>
<evidence type="ECO:0000313" key="3">
    <source>
        <dbReference type="Proteomes" id="UP000252731"/>
    </source>
</evidence>
<accession>A0A366K301</accession>
<dbReference type="OrthoDB" id="2939822at2"/>
<proteinExistence type="predicted"/>
<dbReference type="RefSeq" id="WP_113881609.1">
    <property type="nucleotide sequence ID" value="NZ_QNSF01000002.1"/>
</dbReference>
<keyword evidence="3" id="KW-1185">Reference proteome</keyword>
<reference evidence="2 3" key="1">
    <citation type="submission" date="2018-06" db="EMBL/GenBank/DDBJ databases">
        <title>Freshwater and sediment microbial communities from various areas in North America, analyzing microbe dynamics in response to fracking.</title>
        <authorList>
            <person name="Lamendella R."/>
        </authorList>
    </citation>
    <scope>NUCLEOTIDE SEQUENCE [LARGE SCALE GENOMIC DNA]</scope>
    <source>
        <strain evidence="2 3">14_TX</strain>
    </source>
</reference>
<name>A0A366K301_CYTFI</name>
<organism evidence="2 3">
    <name type="scientific">Cytobacillus firmus</name>
    <name type="common">Bacillus firmus</name>
    <dbReference type="NCBI Taxonomy" id="1399"/>
    <lineage>
        <taxon>Bacteria</taxon>
        <taxon>Bacillati</taxon>
        <taxon>Bacillota</taxon>
        <taxon>Bacilli</taxon>
        <taxon>Bacillales</taxon>
        <taxon>Bacillaceae</taxon>
        <taxon>Cytobacillus</taxon>
    </lineage>
</organism>
<dbReference type="AlphaFoldDB" id="A0A366K301"/>
<sequence length="59" mass="6908">MRDKRLNRKKDKVQGLLEDLNNIEATEENEKIRGKLQSKVEKLQNQIAEIEAEPSTEEE</sequence>
<protein>
    <submittedName>
        <fullName evidence="2">Uncharacterized protein</fullName>
    </submittedName>
</protein>
<evidence type="ECO:0000313" key="2">
    <source>
        <dbReference type="EMBL" id="RBP96095.1"/>
    </source>
</evidence>
<evidence type="ECO:0000256" key="1">
    <source>
        <dbReference type="SAM" id="Coils"/>
    </source>
</evidence>
<feature type="coiled-coil region" evidence="1">
    <location>
        <begin position="6"/>
        <end position="53"/>
    </location>
</feature>
<keyword evidence="1" id="KW-0175">Coiled coil</keyword>